<comment type="subcellular location">
    <subcellularLocation>
        <location evidence="1">Cytoplasm</location>
        <location evidence="1">Cytoskeleton</location>
        <location evidence="1">Microtubule organizing center</location>
        <location evidence="1">Centrosome</location>
    </subcellularLocation>
</comment>
<evidence type="ECO:0000256" key="2">
    <source>
        <dbReference type="ARBA" id="ARBA00022490"/>
    </source>
</evidence>
<gene>
    <name evidence="6" type="primary">Alms1</name>
</gene>
<dbReference type="Pfam" id="PF18727">
    <property type="entry name" value="ALMS_repeat"/>
    <property type="match status" value="25"/>
</dbReference>
<accession>A0A8C0VXK1</accession>
<evidence type="ECO:0000256" key="1">
    <source>
        <dbReference type="ARBA" id="ARBA00004300"/>
    </source>
</evidence>
<keyword evidence="2" id="KW-0963">Cytoplasm</keyword>
<keyword evidence="3" id="KW-0206">Cytoskeleton</keyword>
<feature type="compositionally biased region" description="Polar residues" evidence="4">
    <location>
        <begin position="3071"/>
        <end position="3093"/>
    </location>
</feature>
<feature type="region of interest" description="Disordered" evidence="4">
    <location>
        <begin position="1986"/>
        <end position="2008"/>
    </location>
</feature>
<feature type="compositionally biased region" description="Basic and acidic residues" evidence="4">
    <location>
        <begin position="3539"/>
        <end position="3552"/>
    </location>
</feature>
<feature type="compositionally biased region" description="Polar residues" evidence="4">
    <location>
        <begin position="3034"/>
        <end position="3047"/>
    </location>
</feature>
<feature type="compositionally biased region" description="Basic and acidic residues" evidence="4">
    <location>
        <begin position="3565"/>
        <end position="3579"/>
    </location>
</feature>
<feature type="compositionally biased region" description="Polar residues" evidence="4">
    <location>
        <begin position="3129"/>
        <end position="3140"/>
    </location>
</feature>
<dbReference type="GO" id="GO:0005814">
    <property type="term" value="C:centriole"/>
    <property type="evidence" value="ECO:0007669"/>
    <property type="project" value="TreeGrafter"/>
</dbReference>
<evidence type="ECO:0000313" key="6">
    <source>
        <dbReference type="Ensembl" id="ENSCCNP00000001433.1"/>
    </source>
</evidence>
<evidence type="ECO:0000256" key="3">
    <source>
        <dbReference type="ARBA" id="ARBA00023212"/>
    </source>
</evidence>
<feature type="region of interest" description="Disordered" evidence="4">
    <location>
        <begin position="1160"/>
        <end position="1180"/>
    </location>
</feature>
<dbReference type="GO" id="GO:0005813">
    <property type="term" value="C:centrosome"/>
    <property type="evidence" value="ECO:0007669"/>
    <property type="project" value="UniProtKB-SubCell"/>
</dbReference>
<proteinExistence type="predicted"/>
<feature type="compositionally biased region" description="Polar residues" evidence="4">
    <location>
        <begin position="3475"/>
        <end position="3484"/>
    </location>
</feature>
<dbReference type="PANTHER" id="PTHR21553:SF22">
    <property type="entry name" value="CENTROSOME-ASSOCIATED PROTEIN ALMS1"/>
    <property type="match status" value="1"/>
</dbReference>
<feature type="region of interest" description="Disordered" evidence="4">
    <location>
        <begin position="3443"/>
        <end position="3484"/>
    </location>
</feature>
<feature type="compositionally biased region" description="Basic residues" evidence="4">
    <location>
        <begin position="3554"/>
        <end position="3564"/>
    </location>
</feature>
<feature type="compositionally biased region" description="Polar residues" evidence="4">
    <location>
        <begin position="1986"/>
        <end position="2000"/>
    </location>
</feature>
<feature type="region of interest" description="Disordered" evidence="4">
    <location>
        <begin position="3530"/>
        <end position="3593"/>
    </location>
</feature>
<dbReference type="GO" id="GO:0046599">
    <property type="term" value="P:regulation of centriole replication"/>
    <property type="evidence" value="ECO:0007669"/>
    <property type="project" value="TreeGrafter"/>
</dbReference>
<feature type="region of interest" description="Disordered" evidence="4">
    <location>
        <begin position="3222"/>
        <end position="3246"/>
    </location>
</feature>
<dbReference type="InterPro" id="IPR029299">
    <property type="entry name" value="ALMS_motif"/>
</dbReference>
<feature type="compositionally biased region" description="Low complexity" evidence="4">
    <location>
        <begin position="1399"/>
        <end position="1410"/>
    </location>
</feature>
<feature type="region of interest" description="Disordered" evidence="4">
    <location>
        <begin position="1390"/>
        <end position="1415"/>
    </location>
</feature>
<feature type="region of interest" description="Disordered" evidence="4">
    <location>
        <begin position="1289"/>
        <end position="1314"/>
    </location>
</feature>
<evidence type="ECO:0000256" key="4">
    <source>
        <dbReference type="SAM" id="MobiDB-lite"/>
    </source>
</evidence>
<name>A0A8C0VXK1_CASCN</name>
<dbReference type="InterPro" id="IPR040972">
    <property type="entry name" value="ALMS_repeat"/>
</dbReference>
<reference evidence="6" key="1">
    <citation type="submission" date="2023-09" db="UniProtKB">
        <authorList>
            <consortium name="Ensembl"/>
        </authorList>
    </citation>
    <scope>IDENTIFICATION</scope>
</reference>
<feature type="region of interest" description="Disordered" evidence="4">
    <location>
        <begin position="3111"/>
        <end position="3140"/>
    </location>
</feature>
<feature type="compositionally biased region" description="Polar residues" evidence="4">
    <location>
        <begin position="3179"/>
        <end position="3190"/>
    </location>
</feature>
<dbReference type="PANTHER" id="PTHR21553">
    <property type="entry name" value="ALMS1-RELATED"/>
    <property type="match status" value="1"/>
</dbReference>
<feature type="region of interest" description="Disordered" evidence="4">
    <location>
        <begin position="1476"/>
        <end position="1500"/>
    </location>
</feature>
<feature type="domain" description="ALMS motif" evidence="5">
    <location>
        <begin position="3895"/>
        <end position="4017"/>
    </location>
</feature>
<sequence>IIQSLEKVIQDSFASPDLPLLTCLTQDQEFGPDSLFHQSELDFAPLRGILDKSEDNEGISRPSEVSEALFQATSEGSSDIVNSCFSISQHPLTGSTTIGSQHSFLPPEQGNNEENVSCNAVNELKTPKDSDSYHAYISWKTRKDTQQPESNLADEDQVSGSTLSDSCDENLATRRNDGFDDASSHVEFWKQEASQLAEICLTSKDHVSFLHEVAPPPHNKQSYSFLRCLLEGRGKEVPLSSDSHYSENVDLRALAENEMKQKMDSLEGYERNEDLQKELSQYFKQKETRSSLMSSEVYPRSPDIKCIESVVVANNSEQVSEAHILSRGHDISKIEASGGPLHTVQSKLDETSEHLYFQEERNLKASSIFGEKNVDATENVAFEAVIASIEPSKKESISEIQTDINKCLTDDSQEREPPNPGLSPLKNDENSFFDKLKHPNYKSTPGVFELAASKPLLHKEDDGDSSLHWYPNFKSPPNAPQTIKPLSVIPELKSSASLSEKSYNQALGLGKTQSALMQCDTYNEPFLPVGKVKSVCALDLAEKVGSSNIICPMKVSTSDSLVLQDLKQQTFEEVADSSDYSFCKDAKCSNAIEGPPAAIGNSFSANLVTCDAKSQGALPLTGDASLIAVSQETLLKVDIGQDEIALSMGTQSSFIIHTILPNDSYFVEGLQGKAESDVITLDGDPECCNLDENAVVCSERVAELQRETCDRCDLTGEYVELAALENLLDDLCDSSLHWQSTSQLSSEEESNFEKPVNHCSLDINQPFSSILPSFPHEPTREPEYHSSNLRMLRVSPDTLPKTLKHLAGVTSEGSITEVTQSKLKSGVLTTPGDSDIRPHLSLSLQDLSQLAASSPQENAIGQHIDTLSQKALADSHLTEESLKVADIPEPDDQNTGIPTSGILYQQPLPGSVLSEETLKTSATPRLADQKTGISGVISISYTPRDKPGILYQQPLPGSHLSEDTLKASAIPRPVDQKTGIPAVTSTSYTQRDKPGILYQQSLPGSHLPEEILKASAALSPDDQKTGILPVTSTSYSYREEPGIFYQKELSESHFTDESLNVSAVPESSDQKTGIATVSSTAYPQGEKSHTFYHQALPESYLSNQAPKVSGISGSAHQKFGTATVPSTSYSHEVQPGIYYQHELPDSHLPEETLKVSAGTELADQKAGIPTGSSSPYSHGEKSSIFYQQELPDLPTESLKTSAFPRPADQKSEVPTVPSISHSYGENPIVFYQQELPDSHPTEKFSKVLVVSGPIDQKTGVSTISSPSDSHIEKPVIFYQQTLLSSHPPEEVLKGSSVSGPADQIAGAPTTVSSSYSYKEKPSVFYQQMLPDSHLTENALNISDVSGPPDQKTETLTLSSTSYSQREKPGVFYQQAFPDSHLTEELLNVSAAPRPADQKTSLSTVTSTSYSQREKPGIFYQQTLPGSQIPGETLKVSASRPTNQKTGLATITSTSYSQRDKPGIFYQQALPGSHIPGKSLKVSAASRPADQKTGIPTLPSSSYSRGEKSIIFYQHALPDSPLTKDTSKVSAISGPVELKTETPTGPSDSNLLGDKSIISYSQTLPESHLTTEALNILASPGSVDLKTGKPTVSSSSYSSGEKPSILYQQALPDTQPTKGLKVSIFPEPVDQKIRVPTVASSSYSNLEKTVTSYQQELPDSHLTEKAVNVSIVPGPTDQKTGIPIVPSTSYSHREKPGVSYQQEFPDLTEEALKVLGVHGSAEQNNGIQIVSSTPYSHREKSVISYQQELPDLTVDPLKVLGVPRLSDQKIGIHIVPSTSYPREEKPIISYQQEVPALPEVALKTLGVPGSTYQKTGIQIVPSNSYLYKEKPNAFYQQKLPNISEEAVGVFVLPGPGDQNIGTPTVPLNYYSHRENDFYQQALPDSDLTEESLKASTAPGVTDQNRSAIVLSSSYSDKEKLKISTVSLPDDQKTELPTATHSSYLQREKSKISTVIGLDDQKTPLTVFHSPYSQRVRPGIFFQQQLSDTDQSGNIQKSSTVPEPTDIKTGVPVPLSGSYFHREKANIFYSQGLPDRHLTENALTVSTIPEPANQKTVLPTALPGSFSHRERYVTKGALKVSSGFGQTDGITGLPTGSPGIYSHGEAHKLVSGHVLRLTDNLNSSYSSVSSNNMPLNSQAVDGVMLSKPESSGLGDVGAEEIRDTDNSSKTLKEIRTLLMEAENIALKRCNFPAPLVPFRDVSDISFIQSKKMVCFKEPSTTDVTSDDLLQRQLFTEESQSNRCIQKDIGTQTNLKCQRGIENWEFISSTTIRSPLQEAENKARMQLDETFRQYEAAKSIIRSEPEGYSGVIGNKIIIPMMTIIKSDSSSDVSDGHGSCSWDSNLPESLESVSDVLLNFLPYASPKTSIADSREEDGVSDSEDGCGSVDSLAAHVKNLLQCESSLNHARQILRNAEEEECRVRARAWNLKFNLAHDRGYPTSELNDDDRRKVEEIKTKLFGHGRTTDLSEGLQSPRGIGGTPDAVCSHIIIESHEKGCFRTLTAQQPQVDSHPCVFRSAEPSDVIRGRRSPTPWRTRHINFSKSLDQNNSHFRVWNSLQLQSHPPFQSLMPDDFKVSKGLGMPFHENIDPWLSELVEPACVSPKEVDFHSSSQILPPEPMKQFTTSITFSSHRHSKCISDSSVFKVGVTEGSQYTGAPVGVFNSHVTEEQNSPRYLKQRTSSPLSFKKLCHLPNKEVTILAEGSRQSQKLSVDFEHSHQEEKLLEKSDFEVTHSEPSTSTNYNNFKEVHFSDNHTPISMGRPCSTLGVREKNVIITSDLPSHIFLEQRQLFEQSQAQYTDHYVRKHHSPPCPNLPSCIFLEQQELFEQSKVPHLGHEMRENHSPFPQCQDNIAPDLSSPIFLEQRQSKPPAVDAHHFLFSQSQDSVVEKNQHAPDSHICNMINVEATFNDVISQSVPDHCKLAPSASTPPSNRKALSCIRITLCPKTSSKLDSGILDKRFHSLDPASRTNEFNSHLQIKSTRSLESASILLTSKPIAQDQESLGFLGPKSPLDLQVVQSPPDSKTITQNLKTIPSQNSQIVTSRQTQVNFSDLEEYSKPEETPVSADGSREQSKTPFSASSGKLSSDAVTQITTESPGKTTFSSEIFINADNRGGDIPEPSTQKLQKPPVTFASSSSVQESTTFPDVDAQPVLLPYKPPGSKKMYYVPQLATIASLPDSKSDTTIESSHSGSNDAIAPDFPVQVLGTRDDDLSATVNIKHKEGIYSKRARTKAPSSVGKKSSQKDDADAPIQVPIITSDEDLSDKKQKEEIINERVVTKVAYLEEKESLQRDTTGSIDSTAVEHLVQVQDTKIKNLPDTKAIEEKEEIHFKRTVCKEAWPKEKESLQTDISEPKCHSEFENTTHSVFRSAKFYFHHPVHPSSDQDFCHESLGKSVFMRHSCKDFFQQHSDNHREPTCLPPSYQNVDKTKTDYMRIKNLSINVNLGNKEMTHTTKSQARDHLKSKRQINDAKRDHEVSSEPTTQHTASLNELWNKYQERHRQRKPPDVGDRKELSLIERLDRLAKLLQNPITHSLQASESTQDDSRGEQNIKDWSGKQKSKLQKQKRYKSLEKGHKNISDLKRSNFLSPQPTGKSNQVKIEQVKFDKYILRKHELLTDTPTNVLSTTPSPVDSDILTQTDREVTWRERSSSISTIDTARLIQAFGHERVCLSPRQIKLYSSITNQQRRYLEKRCKHNKKALSTGHPLMTSEHTRRRHIQANQMISSDSVSSASSFLSLNSTLCNKQNVHILSKGIQAGNLEIVNGAKKNTRDVGMTFPTPSPSEAKLEEDSVVTSWSEERIEEKMFLTNYLGNKKLKNKQNSCEGVSWFVPVENVKSGSKKENFPKNYGPGVSWFESITKTKPWREPLREQNWQGQCKDIQGSLSGLHGDDGQNQLRPFVRTTLQESLQLHRPDFISRSGERIKRLKLIVQERKLQNMFQCERNALFNATPPLPRRVFLLAQKNKPIGKKEMIQHSKRIYEQLPEVQKKREEERRKSEYKSYRLRAQLYKKKVTNQLLGRKVPWD</sequence>
<feature type="compositionally biased region" description="Basic and acidic residues" evidence="4">
    <location>
        <begin position="408"/>
        <end position="417"/>
    </location>
</feature>
<organism evidence="6">
    <name type="scientific">Castor canadensis</name>
    <name type="common">American beaver</name>
    <dbReference type="NCBI Taxonomy" id="51338"/>
    <lineage>
        <taxon>Eukaryota</taxon>
        <taxon>Metazoa</taxon>
        <taxon>Chordata</taxon>
        <taxon>Craniata</taxon>
        <taxon>Vertebrata</taxon>
        <taxon>Euteleostomi</taxon>
        <taxon>Mammalia</taxon>
        <taxon>Eutheria</taxon>
        <taxon>Euarchontoglires</taxon>
        <taxon>Glires</taxon>
        <taxon>Rodentia</taxon>
        <taxon>Castorimorpha</taxon>
        <taxon>Castoridae</taxon>
        <taxon>Castor</taxon>
    </lineage>
</organism>
<feature type="region of interest" description="Disordered" evidence="4">
    <location>
        <begin position="3175"/>
        <end position="3197"/>
    </location>
</feature>
<feature type="compositionally biased region" description="Basic and acidic residues" evidence="4">
    <location>
        <begin position="3445"/>
        <end position="3474"/>
    </location>
</feature>
<feature type="region of interest" description="Disordered" evidence="4">
    <location>
        <begin position="141"/>
        <end position="169"/>
    </location>
</feature>
<dbReference type="Ensembl" id="ENSCCNT00000001916.1">
    <property type="protein sequence ID" value="ENSCCNP00000001433.1"/>
    <property type="gene ID" value="ENSCCNG00000001358.1"/>
</dbReference>
<feature type="region of interest" description="Disordered" evidence="4">
    <location>
        <begin position="408"/>
        <end position="428"/>
    </location>
</feature>
<dbReference type="GO" id="GO:0005829">
    <property type="term" value="C:cytosol"/>
    <property type="evidence" value="ECO:0007669"/>
    <property type="project" value="TreeGrafter"/>
</dbReference>
<feature type="compositionally biased region" description="Polar residues" evidence="4">
    <location>
        <begin position="3581"/>
        <end position="3593"/>
    </location>
</feature>
<dbReference type="GO" id="GO:0008017">
    <property type="term" value="F:microtubule binding"/>
    <property type="evidence" value="ECO:0007669"/>
    <property type="project" value="TreeGrafter"/>
</dbReference>
<dbReference type="Pfam" id="PF15309">
    <property type="entry name" value="ALMS_motif"/>
    <property type="match status" value="1"/>
</dbReference>
<evidence type="ECO:0000259" key="5">
    <source>
        <dbReference type="Pfam" id="PF15309"/>
    </source>
</evidence>
<feature type="region of interest" description="Disordered" evidence="4">
    <location>
        <begin position="3034"/>
        <end position="3093"/>
    </location>
</feature>
<protein>
    <recommendedName>
        <fullName evidence="5">ALMS motif domain-containing protein</fullName>
    </recommendedName>
</protein>